<dbReference type="SUPFAM" id="SSF52172">
    <property type="entry name" value="CheY-like"/>
    <property type="match status" value="1"/>
</dbReference>
<dbReference type="InterPro" id="IPR001789">
    <property type="entry name" value="Sig_transdc_resp-reg_receiver"/>
</dbReference>
<dbReference type="SMART" id="SM00448">
    <property type="entry name" value="REC"/>
    <property type="match status" value="1"/>
</dbReference>
<sequence>MILAVDDEPHIRHVLRLFLQRAQHPVLLADNGREALELLDAHPEVRLVITDLVMPVLDGFELIRRVRQRSALPVLVLSASGERQFELEARACGADAFLTKPFGREELLREVARLLEG</sequence>
<comment type="caution">
    <text evidence="4">The sequence shown here is derived from an EMBL/GenBank/DDBJ whole genome shotgun (WGS) entry which is preliminary data.</text>
</comment>
<dbReference type="RefSeq" id="WP_170159722.1">
    <property type="nucleotide sequence ID" value="NZ_QXDL01000212.1"/>
</dbReference>
<accession>A0A399E876</accession>
<dbReference type="Pfam" id="PF00072">
    <property type="entry name" value="Response_reg"/>
    <property type="match status" value="1"/>
</dbReference>
<gene>
    <name evidence="4" type="primary">srrA</name>
    <name evidence="4" type="ORF">Mterra_03426</name>
</gene>
<dbReference type="PANTHER" id="PTHR44591:SF3">
    <property type="entry name" value="RESPONSE REGULATORY DOMAIN-CONTAINING PROTEIN"/>
    <property type="match status" value="1"/>
</dbReference>
<evidence type="ECO:0000256" key="2">
    <source>
        <dbReference type="PROSITE-ProRule" id="PRU00169"/>
    </source>
</evidence>
<evidence type="ECO:0000256" key="1">
    <source>
        <dbReference type="ARBA" id="ARBA00022553"/>
    </source>
</evidence>
<dbReference type="InterPro" id="IPR050595">
    <property type="entry name" value="Bact_response_regulator"/>
</dbReference>
<name>A0A399E876_9DEIN</name>
<keyword evidence="5" id="KW-1185">Reference proteome</keyword>
<organism evidence="4 5">
    <name type="scientific">Calidithermus terrae</name>
    <dbReference type="NCBI Taxonomy" id="1408545"/>
    <lineage>
        <taxon>Bacteria</taxon>
        <taxon>Thermotogati</taxon>
        <taxon>Deinococcota</taxon>
        <taxon>Deinococci</taxon>
        <taxon>Thermales</taxon>
        <taxon>Thermaceae</taxon>
        <taxon>Calidithermus</taxon>
    </lineage>
</organism>
<dbReference type="PROSITE" id="PS50110">
    <property type="entry name" value="RESPONSE_REGULATORY"/>
    <property type="match status" value="1"/>
</dbReference>
<evidence type="ECO:0000259" key="3">
    <source>
        <dbReference type="PROSITE" id="PS50110"/>
    </source>
</evidence>
<dbReference type="EMBL" id="QXDL01000212">
    <property type="protein sequence ID" value="RIH80944.1"/>
    <property type="molecule type" value="Genomic_DNA"/>
</dbReference>
<keyword evidence="1 2" id="KW-0597">Phosphoprotein</keyword>
<dbReference type="InterPro" id="IPR011006">
    <property type="entry name" value="CheY-like_superfamily"/>
</dbReference>
<dbReference type="PANTHER" id="PTHR44591">
    <property type="entry name" value="STRESS RESPONSE REGULATOR PROTEIN 1"/>
    <property type="match status" value="1"/>
</dbReference>
<dbReference type="GO" id="GO:0000160">
    <property type="term" value="P:phosphorelay signal transduction system"/>
    <property type="evidence" value="ECO:0007669"/>
    <property type="project" value="InterPro"/>
</dbReference>
<protein>
    <submittedName>
        <fullName evidence="4">Transcriptional regulatory protein SrrA</fullName>
    </submittedName>
</protein>
<reference evidence="4 5" key="1">
    <citation type="submission" date="2018-08" db="EMBL/GenBank/DDBJ databases">
        <title>Meiothermus terrae DSM 26712 genome sequencing project.</title>
        <authorList>
            <person name="Da Costa M.S."/>
            <person name="Albuquerque L."/>
            <person name="Raposo P."/>
            <person name="Froufe H.J.C."/>
            <person name="Barroso C.S."/>
            <person name="Egas C."/>
        </authorList>
    </citation>
    <scope>NUCLEOTIDE SEQUENCE [LARGE SCALE GENOMIC DNA]</scope>
    <source>
        <strain evidence="4 5">DSM 26712</strain>
    </source>
</reference>
<dbReference type="Gene3D" id="3.40.50.2300">
    <property type="match status" value="1"/>
</dbReference>
<dbReference type="Proteomes" id="UP000265715">
    <property type="component" value="Unassembled WGS sequence"/>
</dbReference>
<dbReference type="AlphaFoldDB" id="A0A399E876"/>
<proteinExistence type="predicted"/>
<evidence type="ECO:0000313" key="4">
    <source>
        <dbReference type="EMBL" id="RIH80944.1"/>
    </source>
</evidence>
<evidence type="ECO:0000313" key="5">
    <source>
        <dbReference type="Proteomes" id="UP000265715"/>
    </source>
</evidence>
<feature type="modified residue" description="4-aspartylphosphate" evidence="2">
    <location>
        <position position="51"/>
    </location>
</feature>
<feature type="domain" description="Response regulatory" evidence="3">
    <location>
        <begin position="1"/>
        <end position="115"/>
    </location>
</feature>